<dbReference type="PANTHER" id="PTHR48081">
    <property type="entry name" value="AB HYDROLASE SUPERFAMILY PROTEIN C4A8.06C"/>
    <property type="match status" value="1"/>
</dbReference>
<evidence type="ECO:0000259" key="3">
    <source>
        <dbReference type="Pfam" id="PF20434"/>
    </source>
</evidence>
<keyword evidence="2" id="KW-0732">Signal</keyword>
<dbReference type="RefSeq" id="WP_346244836.1">
    <property type="nucleotide sequence ID" value="NZ_JBDIZK010000001.1"/>
</dbReference>
<dbReference type="SUPFAM" id="SSF53474">
    <property type="entry name" value="alpha/beta-Hydrolases"/>
    <property type="match status" value="1"/>
</dbReference>
<feature type="signal peptide" evidence="2">
    <location>
        <begin position="1"/>
        <end position="19"/>
    </location>
</feature>
<dbReference type="Pfam" id="PF20434">
    <property type="entry name" value="BD-FAE"/>
    <property type="match status" value="1"/>
</dbReference>
<evidence type="ECO:0000256" key="1">
    <source>
        <dbReference type="ARBA" id="ARBA00022801"/>
    </source>
</evidence>
<keyword evidence="1 4" id="KW-0378">Hydrolase</keyword>
<dbReference type="InterPro" id="IPR050300">
    <property type="entry name" value="GDXG_lipolytic_enzyme"/>
</dbReference>
<dbReference type="InterPro" id="IPR029058">
    <property type="entry name" value="AB_hydrolase_fold"/>
</dbReference>
<feature type="chain" id="PRO_5046356446" evidence="2">
    <location>
        <begin position="20"/>
        <end position="352"/>
    </location>
</feature>
<gene>
    <name evidence="4" type="ORF">TPR58_01530</name>
</gene>
<sequence length="352" mass="37210">MRALSALGAALLGAGTMLAGLPAAAQSNADIAAAAPIIERGKPLPPSSLSIDTPMLDGRVIHSERIFVEPMGYRPLRMDIYRPANAKAANRPLLIWVHGGAWVAGTPQEAAAFADWPGVLAAMAAKGYVVAAVSYRLAKEAPFPAAIRDVKSGIRWLRAHAGDYGIDPGQVGIWGESAGGHLIGLAATSCGVAALEPVDESRRRGPRPPEQPAPSACVQAAVGWFGIYDLNFEGPVKYPPQPPEDPTRLFVGCQTAQCTVEQKRAVSPVTYIDKSDAPMLLIHGDADFAVPYQQSEVMAAALKAAGVPVELMIIPGANHGWFGKSQAETVAAHRKALTATIDYFDRRFGPRP</sequence>
<dbReference type="Proteomes" id="UP001427805">
    <property type="component" value="Unassembled WGS sequence"/>
</dbReference>
<dbReference type="GO" id="GO:0016787">
    <property type="term" value="F:hydrolase activity"/>
    <property type="evidence" value="ECO:0007669"/>
    <property type="project" value="UniProtKB-KW"/>
</dbReference>
<name>A0ABV0B4L8_9SPHN</name>
<comment type="caution">
    <text evidence="4">The sequence shown here is derived from an EMBL/GenBank/DDBJ whole genome shotgun (WGS) entry which is preliminary data.</text>
</comment>
<feature type="domain" description="BD-FAE-like" evidence="3">
    <location>
        <begin position="78"/>
        <end position="302"/>
    </location>
</feature>
<dbReference type="PANTHER" id="PTHR48081:SF13">
    <property type="entry name" value="ALPHA_BETA HYDROLASE"/>
    <property type="match status" value="1"/>
</dbReference>
<dbReference type="InterPro" id="IPR049492">
    <property type="entry name" value="BD-FAE-like_dom"/>
</dbReference>
<proteinExistence type="predicted"/>
<organism evidence="4 5">
    <name type="scientific">Sphingomonas rustica</name>
    <dbReference type="NCBI Taxonomy" id="3103142"/>
    <lineage>
        <taxon>Bacteria</taxon>
        <taxon>Pseudomonadati</taxon>
        <taxon>Pseudomonadota</taxon>
        <taxon>Alphaproteobacteria</taxon>
        <taxon>Sphingomonadales</taxon>
        <taxon>Sphingomonadaceae</taxon>
        <taxon>Sphingomonas</taxon>
    </lineage>
</organism>
<evidence type="ECO:0000313" key="4">
    <source>
        <dbReference type="EMBL" id="MEN3745831.1"/>
    </source>
</evidence>
<accession>A0ABV0B4L8</accession>
<dbReference type="Gene3D" id="3.40.50.1820">
    <property type="entry name" value="alpha/beta hydrolase"/>
    <property type="match status" value="1"/>
</dbReference>
<keyword evidence="5" id="KW-1185">Reference proteome</keyword>
<evidence type="ECO:0000256" key="2">
    <source>
        <dbReference type="SAM" id="SignalP"/>
    </source>
</evidence>
<protein>
    <submittedName>
        <fullName evidence="4">Alpha/beta hydrolase</fullName>
    </submittedName>
</protein>
<dbReference type="EMBL" id="JBDIZK010000001">
    <property type="protein sequence ID" value="MEN3745831.1"/>
    <property type="molecule type" value="Genomic_DNA"/>
</dbReference>
<evidence type="ECO:0000313" key="5">
    <source>
        <dbReference type="Proteomes" id="UP001427805"/>
    </source>
</evidence>
<reference evidence="4 5" key="1">
    <citation type="submission" date="2024-05" db="EMBL/GenBank/DDBJ databases">
        <title>Sphingomonas sp. HF-S3 16S ribosomal RNA gene Genome sequencing and assembly.</title>
        <authorList>
            <person name="Lee H."/>
        </authorList>
    </citation>
    <scope>NUCLEOTIDE SEQUENCE [LARGE SCALE GENOMIC DNA]</scope>
    <source>
        <strain evidence="4 5">HF-S3</strain>
    </source>
</reference>